<dbReference type="GO" id="GO:0007623">
    <property type="term" value="P:circadian rhythm"/>
    <property type="evidence" value="ECO:0007669"/>
    <property type="project" value="InterPro"/>
</dbReference>
<dbReference type="Gramene" id="Pp3c11_6140V3.2">
    <property type="protein sequence ID" value="Pp3c11_6140V3.2"/>
    <property type="gene ID" value="Pp3c11_6140"/>
</dbReference>
<dbReference type="InterPro" id="IPR039928">
    <property type="entry name" value="LNK"/>
</dbReference>
<evidence type="ECO:0000313" key="3">
    <source>
        <dbReference type="Proteomes" id="UP000006727"/>
    </source>
</evidence>
<gene>
    <name evidence="2" type="primary">LOC112288195</name>
</gene>
<dbReference type="PANTHER" id="PTHR33334">
    <property type="entry name" value="PROTEIN LNK1"/>
    <property type="match status" value="1"/>
</dbReference>
<name>A0A7I4AAB5_PHYPA</name>
<feature type="region of interest" description="Disordered" evidence="1">
    <location>
        <begin position="147"/>
        <end position="166"/>
    </location>
</feature>
<protein>
    <submittedName>
        <fullName evidence="2">Uncharacterized protein</fullName>
    </submittedName>
</protein>
<dbReference type="PANTHER" id="PTHR33334:SF5">
    <property type="entry name" value="PROTEIN LNK2"/>
    <property type="match status" value="1"/>
</dbReference>
<sequence length="748" mass="77887">MLQSCLPYKPVMWNDLFSGADHNLSKSCVAQQPTSTLPTTFPGREGTSGKDGVRSEAFSMGSMDVGVLMADPYTEEDVEILATGCNFPAYDAEEAEEELPLFGYASEVVKPGYSWEPCFGNLEDVDDLLSSGPESCFGAAAGGGEKAENGVQVRHSESRSWSERGGAAEGVVDGALVGMSAEVVGGGGGGVAVRGEDEKGEAGRRRAECGEERWGGPASVARCIARQCVLDGEGMGADAVSSTMTGDGCVSMDTSGDGSPCVVRSELEKASIAQAQRARRHAASRKRMEERARRQVCQRKALQGTGRWGSFQAAQAHMLQAMPGPLIPQAARLSAPSLAAIHGYAAPRSKLSPMQSAMRPGPPFMQGGYGPVGAIRQFQAAAPAAQMQFVGYQPPSPFQPAMGVPHPEFRLRVPVDSRSRASGGSSGDMTREEKVEKLRYLRGMQTGRGGYSPSPSVGQTSLETTSEEEYRPMEGAGMGRLQEMLKSLQVETKLCIRDALYRLARSAMRRKGPGGWDGEGECESGLVSESGDGASDGVESSGNSDPCSSSRVSRMSMNTDETETNPMDRTVAHLLFHEGAQEEQAGGMGFGGAECSMADAQNSGAPLQGGSAGAGRWGTDAADGHGAMSAGAMQGVEMGGAASICVPMGMVTGGSPMARLEGESGMRGSAMVSGGGGGASIGVEGTGMSNSEVSYPMGTHCGNGGGAGEERTQKTIGGCGNGLCKKRLEHALGFREFGQFFSERWDNG</sequence>
<dbReference type="InParanoid" id="A0A7I4AAB5"/>
<reference evidence="2 3" key="1">
    <citation type="journal article" date="2008" name="Science">
        <title>The Physcomitrella genome reveals evolutionary insights into the conquest of land by plants.</title>
        <authorList>
            <person name="Rensing S."/>
            <person name="Lang D."/>
            <person name="Zimmer A."/>
            <person name="Terry A."/>
            <person name="Salamov A."/>
            <person name="Shapiro H."/>
            <person name="Nishiyama T."/>
            <person name="Perroud P.-F."/>
            <person name="Lindquist E."/>
            <person name="Kamisugi Y."/>
            <person name="Tanahashi T."/>
            <person name="Sakakibara K."/>
            <person name="Fujita T."/>
            <person name="Oishi K."/>
            <person name="Shin-I T."/>
            <person name="Kuroki Y."/>
            <person name="Toyoda A."/>
            <person name="Suzuki Y."/>
            <person name="Hashimoto A."/>
            <person name="Yamaguchi K."/>
            <person name="Sugano A."/>
            <person name="Kohara Y."/>
            <person name="Fujiyama A."/>
            <person name="Anterola A."/>
            <person name="Aoki S."/>
            <person name="Ashton N."/>
            <person name="Barbazuk W.B."/>
            <person name="Barker E."/>
            <person name="Bennetzen J."/>
            <person name="Bezanilla M."/>
            <person name="Blankenship R."/>
            <person name="Cho S.H."/>
            <person name="Dutcher S."/>
            <person name="Estelle M."/>
            <person name="Fawcett J.A."/>
            <person name="Gundlach H."/>
            <person name="Hanada K."/>
            <person name="Heyl A."/>
            <person name="Hicks K.A."/>
            <person name="Hugh J."/>
            <person name="Lohr M."/>
            <person name="Mayer K."/>
            <person name="Melkozernov A."/>
            <person name="Murata T."/>
            <person name="Nelson D."/>
            <person name="Pils B."/>
            <person name="Prigge M."/>
            <person name="Reiss B."/>
            <person name="Renner T."/>
            <person name="Rombauts S."/>
            <person name="Rushton P."/>
            <person name="Sanderfoot A."/>
            <person name="Schween G."/>
            <person name="Shiu S.-H."/>
            <person name="Stueber K."/>
            <person name="Theodoulou F.L."/>
            <person name="Tu H."/>
            <person name="Van de Peer Y."/>
            <person name="Verrier P.J."/>
            <person name="Waters E."/>
            <person name="Wood A."/>
            <person name="Yang L."/>
            <person name="Cove D."/>
            <person name="Cuming A."/>
            <person name="Hasebe M."/>
            <person name="Lucas S."/>
            <person name="Mishler D.B."/>
            <person name="Reski R."/>
            <person name="Grigoriev I."/>
            <person name="Quatrano R.S."/>
            <person name="Boore J.L."/>
        </authorList>
    </citation>
    <scope>NUCLEOTIDE SEQUENCE [LARGE SCALE GENOMIC DNA]</scope>
    <source>
        <strain evidence="2 3">cv. Gransden 2004</strain>
    </source>
</reference>
<dbReference type="EnsemblPlants" id="Pp3c11_6140V3.2">
    <property type="protein sequence ID" value="Pp3c11_6140V3.2"/>
    <property type="gene ID" value="Pp3c11_6140"/>
</dbReference>
<reference evidence="2" key="3">
    <citation type="submission" date="2020-12" db="UniProtKB">
        <authorList>
            <consortium name="EnsemblPlants"/>
        </authorList>
    </citation>
    <scope>IDENTIFICATION</scope>
</reference>
<accession>A0A7I4AAB5</accession>
<dbReference type="EMBL" id="ABEU02000011">
    <property type="status" value="NOT_ANNOTATED_CDS"/>
    <property type="molecule type" value="Genomic_DNA"/>
</dbReference>
<feature type="compositionally biased region" description="Polar residues" evidence="1">
    <location>
        <begin position="453"/>
        <end position="464"/>
    </location>
</feature>
<dbReference type="AlphaFoldDB" id="A0A7I4AAB5"/>
<proteinExistence type="predicted"/>
<feature type="region of interest" description="Disordered" evidence="1">
    <location>
        <begin position="509"/>
        <end position="564"/>
    </location>
</feature>
<organism evidence="2 3">
    <name type="scientific">Physcomitrium patens</name>
    <name type="common">Spreading-leaved earth moss</name>
    <name type="synonym">Physcomitrella patens</name>
    <dbReference type="NCBI Taxonomy" id="3218"/>
    <lineage>
        <taxon>Eukaryota</taxon>
        <taxon>Viridiplantae</taxon>
        <taxon>Streptophyta</taxon>
        <taxon>Embryophyta</taxon>
        <taxon>Bryophyta</taxon>
        <taxon>Bryophytina</taxon>
        <taxon>Bryopsida</taxon>
        <taxon>Funariidae</taxon>
        <taxon>Funariales</taxon>
        <taxon>Funariaceae</taxon>
        <taxon>Physcomitrium</taxon>
    </lineage>
</organism>
<feature type="region of interest" description="Disordered" evidence="1">
    <location>
        <begin position="33"/>
        <end position="54"/>
    </location>
</feature>
<dbReference type="Proteomes" id="UP000006727">
    <property type="component" value="Chromosome 11"/>
</dbReference>
<keyword evidence="3" id="KW-1185">Reference proteome</keyword>
<evidence type="ECO:0000256" key="1">
    <source>
        <dbReference type="SAM" id="MobiDB-lite"/>
    </source>
</evidence>
<feature type="region of interest" description="Disordered" evidence="1">
    <location>
        <begin position="445"/>
        <end position="469"/>
    </location>
</feature>
<reference evidence="2 3" key="2">
    <citation type="journal article" date="2018" name="Plant J.">
        <title>The Physcomitrella patens chromosome-scale assembly reveals moss genome structure and evolution.</title>
        <authorList>
            <person name="Lang D."/>
            <person name="Ullrich K.K."/>
            <person name="Murat F."/>
            <person name="Fuchs J."/>
            <person name="Jenkins J."/>
            <person name="Haas F.B."/>
            <person name="Piednoel M."/>
            <person name="Gundlach H."/>
            <person name="Van Bel M."/>
            <person name="Meyberg R."/>
            <person name="Vives C."/>
            <person name="Morata J."/>
            <person name="Symeonidi A."/>
            <person name="Hiss M."/>
            <person name="Muchero W."/>
            <person name="Kamisugi Y."/>
            <person name="Saleh O."/>
            <person name="Blanc G."/>
            <person name="Decker E.L."/>
            <person name="van Gessel N."/>
            <person name="Grimwood J."/>
            <person name="Hayes R.D."/>
            <person name="Graham S.W."/>
            <person name="Gunter L.E."/>
            <person name="McDaniel S.F."/>
            <person name="Hoernstein S.N.W."/>
            <person name="Larsson A."/>
            <person name="Li F.W."/>
            <person name="Perroud P.F."/>
            <person name="Phillips J."/>
            <person name="Ranjan P."/>
            <person name="Rokshar D.S."/>
            <person name="Rothfels C.J."/>
            <person name="Schneider L."/>
            <person name="Shu S."/>
            <person name="Stevenson D.W."/>
            <person name="Thummler F."/>
            <person name="Tillich M."/>
            <person name="Villarreal Aguilar J.C."/>
            <person name="Widiez T."/>
            <person name="Wong G.K."/>
            <person name="Wymore A."/>
            <person name="Zhang Y."/>
            <person name="Zimmer A.D."/>
            <person name="Quatrano R.S."/>
            <person name="Mayer K.F.X."/>
            <person name="Goodstein D."/>
            <person name="Casacuberta J.M."/>
            <person name="Vandepoele K."/>
            <person name="Reski R."/>
            <person name="Cuming A.C."/>
            <person name="Tuskan G.A."/>
            <person name="Maumus F."/>
            <person name="Salse J."/>
            <person name="Schmutz J."/>
            <person name="Rensing S.A."/>
        </authorList>
    </citation>
    <scope>NUCLEOTIDE SEQUENCE [LARGE SCALE GENOMIC DNA]</scope>
    <source>
        <strain evidence="2 3">cv. Gransden 2004</strain>
    </source>
</reference>
<feature type="compositionally biased region" description="Polar residues" evidence="1">
    <location>
        <begin position="538"/>
        <end position="564"/>
    </location>
</feature>
<dbReference type="GO" id="GO:0006355">
    <property type="term" value="P:regulation of DNA-templated transcription"/>
    <property type="evidence" value="ECO:0007669"/>
    <property type="project" value="InterPro"/>
</dbReference>
<evidence type="ECO:0000313" key="2">
    <source>
        <dbReference type="EnsemblPlants" id="Pp3c11_6140V3.2"/>
    </source>
</evidence>